<organism evidence="3 4">
    <name type="scientific">Chryseobacterium gambrini</name>
    <dbReference type="NCBI Taxonomy" id="373672"/>
    <lineage>
        <taxon>Bacteria</taxon>
        <taxon>Pseudomonadati</taxon>
        <taxon>Bacteroidota</taxon>
        <taxon>Flavobacteriia</taxon>
        <taxon>Flavobacteriales</taxon>
        <taxon>Weeksellaceae</taxon>
        <taxon>Chryseobacterium group</taxon>
        <taxon>Chryseobacterium</taxon>
    </lineage>
</organism>
<accession>A0A1N7NE11</accession>
<dbReference type="Gene3D" id="2.40.160.20">
    <property type="match status" value="1"/>
</dbReference>
<dbReference type="OrthoDB" id="1237633at2"/>
<evidence type="ECO:0000313" key="4">
    <source>
        <dbReference type="Proteomes" id="UP000185781"/>
    </source>
</evidence>
<evidence type="ECO:0000256" key="1">
    <source>
        <dbReference type="ARBA" id="ARBA00022729"/>
    </source>
</evidence>
<keyword evidence="1" id="KW-0732">Signal</keyword>
<dbReference type="EMBL" id="FTOV01000004">
    <property type="protein sequence ID" value="SIS96607.1"/>
    <property type="molecule type" value="Genomic_DNA"/>
</dbReference>
<dbReference type="InterPro" id="IPR027385">
    <property type="entry name" value="Beta-barrel_OMP"/>
</dbReference>
<evidence type="ECO:0000313" key="3">
    <source>
        <dbReference type="EMBL" id="SIS96607.1"/>
    </source>
</evidence>
<dbReference type="Proteomes" id="UP000185781">
    <property type="component" value="Unassembled WGS sequence"/>
</dbReference>
<reference evidence="3 4" key="1">
    <citation type="submission" date="2017-01" db="EMBL/GenBank/DDBJ databases">
        <authorList>
            <person name="Mah S.A."/>
            <person name="Swanson W.J."/>
            <person name="Moy G.W."/>
            <person name="Vacquier V.D."/>
        </authorList>
    </citation>
    <scope>NUCLEOTIDE SEQUENCE [LARGE SCALE GENOMIC DNA]</scope>
    <source>
        <strain evidence="3 4">DSM 18014</strain>
    </source>
</reference>
<dbReference type="Pfam" id="PF13505">
    <property type="entry name" value="OMP_b-brl"/>
    <property type="match status" value="1"/>
</dbReference>
<dbReference type="RefSeq" id="WP_076392324.1">
    <property type="nucleotide sequence ID" value="NZ_FTOV01000004.1"/>
</dbReference>
<dbReference type="STRING" id="373672.SAMN05421785_104200"/>
<dbReference type="AlphaFoldDB" id="A0A1N7NE11"/>
<protein>
    <submittedName>
        <fullName evidence="3">Outer membrane protein beta-barrel domain-containing protein</fullName>
    </submittedName>
</protein>
<feature type="domain" description="Outer membrane protein beta-barrel" evidence="2">
    <location>
        <begin position="95"/>
        <end position="292"/>
    </location>
</feature>
<gene>
    <name evidence="3" type="ORF">SAMN05421785_104200</name>
</gene>
<proteinExistence type="predicted"/>
<evidence type="ECO:0000259" key="2">
    <source>
        <dbReference type="Pfam" id="PF13505"/>
    </source>
</evidence>
<dbReference type="InterPro" id="IPR011250">
    <property type="entry name" value="OMP/PagP_B-barrel"/>
</dbReference>
<dbReference type="SUPFAM" id="SSF56925">
    <property type="entry name" value="OMPA-like"/>
    <property type="match status" value="1"/>
</dbReference>
<sequence length="297" mass="35122">MSFQKIILLFLIACVNFSFAQKIRKKKIDTVYVYEKVVVYDTVYLMKPLKFKLNDVVMKTPTVQETKFVTDAYKQEIDKQRASRRARLRKPVTFQYGIEGGFGIKSANWSLENKPQFGENLGIWASKSFFDSQFLVWVSANAYHWNSSFDLDANKEDTFLNGYYFTEDNKPLLFQKFNNEHFEFALQLKLMYNWKNFRPFAGILLNNQTYKMQFLTPENDALTKLEDFKNTQTNLGFSLGLQYRLLRRFIISAEYQHYSIKNISLKNPDFDFEIFKTNNTFAERKINVGISYIISRL</sequence>
<name>A0A1N7NE11_9FLAO</name>